<evidence type="ECO:0000313" key="6">
    <source>
        <dbReference type="Proteomes" id="UP000182740"/>
    </source>
</evidence>
<dbReference type="STRING" id="546364.SAMN04489730_3871"/>
<dbReference type="InterPro" id="IPR027417">
    <property type="entry name" value="P-loop_NTPase"/>
</dbReference>
<dbReference type="Pfam" id="PF13476">
    <property type="entry name" value="AAA_23"/>
    <property type="match status" value="1"/>
</dbReference>
<dbReference type="SUPFAM" id="SSF52540">
    <property type="entry name" value="P-loop containing nucleoside triphosphate hydrolases"/>
    <property type="match status" value="1"/>
</dbReference>
<dbReference type="Gene3D" id="3.40.50.300">
    <property type="entry name" value="P-loop containing nucleotide triphosphate hydrolases"/>
    <property type="match status" value="2"/>
</dbReference>
<keyword evidence="6" id="KW-1185">Reference proteome</keyword>
<proteinExistence type="inferred from homology"/>
<name>A0A1K1RRV5_9PSEU</name>
<evidence type="ECO:0000259" key="4">
    <source>
        <dbReference type="Pfam" id="PF13476"/>
    </source>
</evidence>
<dbReference type="RefSeq" id="WP_072477607.1">
    <property type="nucleotide sequence ID" value="NZ_FPJG01000006.1"/>
</dbReference>
<feature type="domain" description="Rad50/SbcC-type AAA" evidence="4">
    <location>
        <begin position="5"/>
        <end position="58"/>
    </location>
</feature>
<protein>
    <recommendedName>
        <fullName evidence="3">Nuclease SbcCD subunit C</fullName>
    </recommendedName>
</protein>
<dbReference type="OrthoDB" id="9784297at2"/>
<organism evidence="5 6">
    <name type="scientific">Amycolatopsis australiensis</name>
    <dbReference type="NCBI Taxonomy" id="546364"/>
    <lineage>
        <taxon>Bacteria</taxon>
        <taxon>Bacillati</taxon>
        <taxon>Actinomycetota</taxon>
        <taxon>Actinomycetes</taxon>
        <taxon>Pseudonocardiales</taxon>
        <taxon>Pseudonocardiaceae</taxon>
        <taxon>Amycolatopsis</taxon>
    </lineage>
</organism>
<evidence type="ECO:0000313" key="5">
    <source>
        <dbReference type="EMBL" id="SFW75019.1"/>
    </source>
</evidence>
<dbReference type="PANTHER" id="PTHR32114">
    <property type="entry name" value="ABC TRANSPORTER ABCH.3"/>
    <property type="match status" value="1"/>
</dbReference>
<accession>A0A1K1RRV5</accession>
<evidence type="ECO:0000256" key="3">
    <source>
        <dbReference type="ARBA" id="ARBA00013368"/>
    </source>
</evidence>
<comment type="subunit">
    <text evidence="2">Heterodimer of SbcC and SbcD.</text>
</comment>
<evidence type="ECO:0000256" key="2">
    <source>
        <dbReference type="ARBA" id="ARBA00011322"/>
    </source>
</evidence>
<dbReference type="AlphaFoldDB" id="A0A1K1RRV5"/>
<reference evidence="6" key="1">
    <citation type="submission" date="2016-11" db="EMBL/GenBank/DDBJ databases">
        <authorList>
            <person name="Varghese N."/>
            <person name="Submissions S."/>
        </authorList>
    </citation>
    <scope>NUCLEOTIDE SEQUENCE [LARGE SCALE GENOMIC DNA]</scope>
    <source>
        <strain evidence="6">DSM 44671</strain>
    </source>
</reference>
<dbReference type="Gene3D" id="1.10.287.510">
    <property type="entry name" value="Helix hairpin bin"/>
    <property type="match status" value="1"/>
</dbReference>
<gene>
    <name evidence="5" type="ORF">SAMN04489730_3871</name>
</gene>
<dbReference type="EMBL" id="FPJG01000006">
    <property type="protein sequence ID" value="SFW75019.1"/>
    <property type="molecule type" value="Genomic_DNA"/>
</dbReference>
<dbReference type="SUPFAM" id="SSF75712">
    <property type="entry name" value="Rad50 coiled-coil Zn hook"/>
    <property type="match status" value="1"/>
</dbReference>
<dbReference type="InterPro" id="IPR038729">
    <property type="entry name" value="Rad50/SbcC_AAA"/>
</dbReference>
<sequence length="589" mass="64303">MIRNLILKNWRSYEDASIGFKPGTTFVVASNGIGKTSLVEAVRWALFGKIEGNGHAAVRVGAEVATAEVELELPDGKVLSVERSIDPKVRGIPGPTVRSDGHTLTDEDFGRRLNDAYRTDPAFLAGLTMPGLGRDPAAPTTLGLAEHLGRYYGIDGLKGAADRLGVLLKETQAGIRRIKVGNAATAKQLEELRETLEDAAGKVSVAVTKHEILQARLVRAQERERFESALHRWQESRDAWAEGAAELARTASREIGRDVPVEDVEDTVEHHVGDLTQQLETVRVEIGVSQSSLSTLTGNDARLSAAHDDCPVCRRPLDEAAIEAAHQANQQEIELVRSSIQELEAKAGTLGAQRDRLVAVREAWRKLPRPGERPTPPEDEDEQVASALLAAKVAEAFEIVVKARTAHARAEEKLAEAEGADQAMRDLGRLFRREAVLTVAVNTTTATLNNLLAETVLPLAGEVNQRWKTLFPGRGDVATDASGDMTRSIQGHSLPFGSFSTGESMGATILIRLLAAQMATKADFCWFDEPLEHLDPDVRRRVANILSRATSGEGQLRQVVVTTYEEQLARHLRARDEERIHLIDVRPAT</sequence>
<evidence type="ECO:0000256" key="1">
    <source>
        <dbReference type="ARBA" id="ARBA00006930"/>
    </source>
</evidence>
<dbReference type="Proteomes" id="UP000182740">
    <property type="component" value="Unassembled WGS sequence"/>
</dbReference>
<dbReference type="PANTHER" id="PTHR32114:SF2">
    <property type="entry name" value="ABC TRANSPORTER ABCH.3"/>
    <property type="match status" value="1"/>
</dbReference>
<dbReference type="GO" id="GO:0016887">
    <property type="term" value="F:ATP hydrolysis activity"/>
    <property type="evidence" value="ECO:0007669"/>
    <property type="project" value="InterPro"/>
</dbReference>
<dbReference type="GO" id="GO:0006302">
    <property type="term" value="P:double-strand break repair"/>
    <property type="evidence" value="ECO:0007669"/>
    <property type="project" value="InterPro"/>
</dbReference>
<comment type="similarity">
    <text evidence="1">Belongs to the SMC family. SbcC subfamily.</text>
</comment>